<keyword evidence="1" id="KW-0677">Repeat</keyword>
<dbReference type="InterPro" id="IPR022385">
    <property type="entry name" value="Rhs_assc_core"/>
</dbReference>
<dbReference type="AlphaFoldDB" id="A0A0L0QMB1"/>
<sequence length="295" mass="33829">MYETNAKDQVQRSYVYSAEGQLLALNKHNGNTVSDTYTYHYNPRGDVIALTDQSGQVVASYEYDSWGNPLESKRTGIALENPFRYAGYHYDEETGLYYLMARYYHPTHGVFLSLDPDPGDDDDVLTQNGYTYANNNPVMLVDPDGEWAWAAVGGVIGGVSAYRAAKRKRKRGWKLVGATVGGAVIGAIGGRKLKIVNRAYRSIRNVYKIKKTRRIAKRLKYDSTAAKHASNKKRYVPRHHLATTVVYGKKTRDGAKGYSAYHSIMYKNRKKYRLKVVYNKRKKRVRHFHYKEYKR</sequence>
<name>A0A0L0QMB1_VIRPA</name>
<dbReference type="InterPro" id="IPR050708">
    <property type="entry name" value="T6SS_VgrG/RHS"/>
</dbReference>
<protein>
    <recommendedName>
        <fullName evidence="2">Teneurin-like YD-shell domain-containing protein</fullName>
    </recommendedName>
</protein>
<dbReference type="Gene3D" id="2.180.10.10">
    <property type="entry name" value="RHS repeat-associated core"/>
    <property type="match status" value="1"/>
</dbReference>
<evidence type="ECO:0000256" key="1">
    <source>
        <dbReference type="ARBA" id="ARBA00022737"/>
    </source>
</evidence>
<dbReference type="RefSeq" id="WP_157858476.1">
    <property type="nucleotide sequence ID" value="NZ_CP073011.1"/>
</dbReference>
<dbReference type="Proteomes" id="UP000036780">
    <property type="component" value="Unassembled WGS sequence"/>
</dbReference>
<evidence type="ECO:0000313" key="3">
    <source>
        <dbReference type="EMBL" id="KNE19644.1"/>
    </source>
</evidence>
<dbReference type="PANTHER" id="PTHR32305:SF17">
    <property type="entry name" value="TRNA NUCLEASE WAPA"/>
    <property type="match status" value="1"/>
</dbReference>
<dbReference type="NCBIfam" id="TIGR03696">
    <property type="entry name" value="Rhs_assc_core"/>
    <property type="match status" value="1"/>
</dbReference>
<reference evidence="4" key="1">
    <citation type="submission" date="2015-07" db="EMBL/GenBank/DDBJ databases">
        <title>Fjat-10053 dsm26.</title>
        <authorList>
            <person name="Liu B."/>
            <person name="Wang J."/>
            <person name="Zhu Y."/>
            <person name="Liu G."/>
            <person name="Chen Q."/>
            <person name="Chen Z."/>
            <person name="Lan J."/>
            <person name="Che J."/>
            <person name="Ge C."/>
            <person name="Shi H."/>
            <person name="Pan Z."/>
            <person name="Liu X."/>
        </authorList>
    </citation>
    <scope>NUCLEOTIDE SEQUENCE [LARGE SCALE GENOMIC DNA]</scope>
    <source>
        <strain evidence="4">DSM 26</strain>
    </source>
</reference>
<dbReference type="NCBIfam" id="TIGR01643">
    <property type="entry name" value="YD_repeat_2x"/>
    <property type="match status" value="1"/>
</dbReference>
<feature type="domain" description="Teneurin-like YD-shell" evidence="2">
    <location>
        <begin position="5"/>
        <end position="138"/>
    </location>
</feature>
<dbReference type="PANTHER" id="PTHR32305">
    <property type="match status" value="1"/>
</dbReference>
<dbReference type="Pfam" id="PF25023">
    <property type="entry name" value="TEN_YD-shell"/>
    <property type="match status" value="1"/>
</dbReference>
<dbReference type="EMBL" id="LGTO01000007">
    <property type="protein sequence ID" value="KNE19644.1"/>
    <property type="molecule type" value="Genomic_DNA"/>
</dbReference>
<proteinExistence type="predicted"/>
<dbReference type="InterPro" id="IPR056823">
    <property type="entry name" value="TEN-like_YD-shell"/>
</dbReference>
<organism evidence="3 4">
    <name type="scientific">Virgibacillus pantothenticus</name>
    <dbReference type="NCBI Taxonomy" id="1473"/>
    <lineage>
        <taxon>Bacteria</taxon>
        <taxon>Bacillati</taxon>
        <taxon>Bacillota</taxon>
        <taxon>Bacilli</taxon>
        <taxon>Bacillales</taxon>
        <taxon>Bacillaceae</taxon>
        <taxon>Virgibacillus</taxon>
    </lineage>
</organism>
<evidence type="ECO:0000313" key="4">
    <source>
        <dbReference type="Proteomes" id="UP000036780"/>
    </source>
</evidence>
<dbReference type="InterPro" id="IPR006530">
    <property type="entry name" value="YD"/>
</dbReference>
<evidence type="ECO:0000259" key="2">
    <source>
        <dbReference type="Pfam" id="PF25023"/>
    </source>
</evidence>
<accession>A0A0L0QMB1</accession>
<dbReference type="GeneID" id="66871324"/>
<dbReference type="PATRIC" id="fig|1473.5.peg.1505"/>
<gene>
    <name evidence="3" type="ORF">AFK71_14370</name>
</gene>
<comment type="caution">
    <text evidence="3">The sequence shown here is derived from an EMBL/GenBank/DDBJ whole genome shotgun (WGS) entry which is preliminary data.</text>
</comment>
<keyword evidence="4" id="KW-1185">Reference proteome</keyword>